<dbReference type="SUPFAM" id="SSF51905">
    <property type="entry name" value="FAD/NAD(P)-binding domain"/>
    <property type="match status" value="1"/>
</dbReference>
<organism evidence="7 8">
    <name type="scientific">Candidatus Auribacter fodinae</name>
    <dbReference type="NCBI Taxonomy" id="2093366"/>
    <lineage>
        <taxon>Bacteria</taxon>
        <taxon>Pseudomonadati</taxon>
        <taxon>Candidatus Auribacterota</taxon>
        <taxon>Candidatus Auribacteria</taxon>
        <taxon>Candidatus Auribacterales</taxon>
        <taxon>Candidatus Auribacteraceae</taxon>
        <taxon>Candidatus Auribacter</taxon>
    </lineage>
</organism>
<name>A0A3A4R5H0_9BACT</name>
<dbReference type="InterPro" id="IPR002937">
    <property type="entry name" value="Amino_oxidase"/>
</dbReference>
<evidence type="ECO:0000313" key="7">
    <source>
        <dbReference type="EMBL" id="RJP58067.1"/>
    </source>
</evidence>
<dbReference type="InterPro" id="IPR036188">
    <property type="entry name" value="FAD/NAD-bd_sf"/>
</dbReference>
<keyword evidence="4 5" id="KW-0560">Oxidoreductase</keyword>
<protein>
    <submittedName>
        <fullName evidence="7">Phytoene desaturase</fullName>
    </submittedName>
</protein>
<gene>
    <name evidence="7" type="primary">crtI</name>
    <name evidence="7" type="ORF">C4541_08535</name>
</gene>
<reference evidence="7 8" key="1">
    <citation type="journal article" date="2017" name="ISME J.">
        <title>Energy and carbon metabolisms in a deep terrestrial subsurface fluid microbial community.</title>
        <authorList>
            <person name="Momper L."/>
            <person name="Jungbluth S.P."/>
            <person name="Lee M.D."/>
            <person name="Amend J.P."/>
        </authorList>
    </citation>
    <scope>NUCLEOTIDE SEQUENCE [LARGE SCALE GENOMIC DNA]</scope>
    <source>
        <strain evidence="7">SURF_26</strain>
    </source>
</reference>
<evidence type="ECO:0000256" key="4">
    <source>
        <dbReference type="ARBA" id="ARBA00023002"/>
    </source>
</evidence>
<evidence type="ECO:0000256" key="2">
    <source>
        <dbReference type="ARBA" id="ARBA00006046"/>
    </source>
</evidence>
<evidence type="ECO:0000256" key="1">
    <source>
        <dbReference type="ARBA" id="ARBA00004829"/>
    </source>
</evidence>
<dbReference type="PRINTS" id="PR00419">
    <property type="entry name" value="ADXRDTASE"/>
</dbReference>
<dbReference type="GO" id="GO:0016117">
    <property type="term" value="P:carotenoid biosynthetic process"/>
    <property type="evidence" value="ECO:0007669"/>
    <property type="project" value="UniProtKB-KW"/>
</dbReference>
<comment type="pathway">
    <text evidence="1 5">Carotenoid biosynthesis.</text>
</comment>
<dbReference type="PANTHER" id="PTHR43734:SF1">
    <property type="entry name" value="PHYTOENE DESATURASE"/>
    <property type="match status" value="1"/>
</dbReference>
<dbReference type="NCBIfam" id="TIGR02734">
    <property type="entry name" value="crtI_fam"/>
    <property type="match status" value="1"/>
</dbReference>
<dbReference type="PROSITE" id="PS00982">
    <property type="entry name" value="PHYTOENE_DH"/>
    <property type="match status" value="1"/>
</dbReference>
<dbReference type="EMBL" id="QZJZ01000071">
    <property type="protein sequence ID" value="RJP58067.1"/>
    <property type="molecule type" value="Genomic_DNA"/>
</dbReference>
<keyword evidence="3 5" id="KW-0125">Carotenoid biosynthesis</keyword>
<dbReference type="InterPro" id="IPR014105">
    <property type="entry name" value="Carotenoid/retinoid_OxRdtase"/>
</dbReference>
<evidence type="ECO:0000259" key="6">
    <source>
        <dbReference type="Pfam" id="PF01593"/>
    </source>
</evidence>
<dbReference type="InterPro" id="IPR008150">
    <property type="entry name" value="Phytoene_DH_bac_CS"/>
</dbReference>
<accession>A0A3A4R5H0</accession>
<dbReference type="GO" id="GO:0016627">
    <property type="term" value="F:oxidoreductase activity, acting on the CH-CH group of donors"/>
    <property type="evidence" value="ECO:0007669"/>
    <property type="project" value="UniProtKB-ARBA"/>
</dbReference>
<dbReference type="AlphaFoldDB" id="A0A3A4R5H0"/>
<dbReference type="Proteomes" id="UP000266426">
    <property type="component" value="Unassembled WGS sequence"/>
</dbReference>
<feature type="domain" description="Amine oxidase" evidence="6">
    <location>
        <begin position="13"/>
        <end position="487"/>
    </location>
</feature>
<comment type="similarity">
    <text evidence="2 5">Belongs to the carotenoid/retinoid oxidoreductase family.</text>
</comment>
<evidence type="ECO:0000313" key="8">
    <source>
        <dbReference type="Proteomes" id="UP000266426"/>
    </source>
</evidence>
<sequence>MAKKIAIIGAGPGGLTAGMILAKNGFNVEIFEKESVVGGRNAPICLDGYTFDTGPTFLMMHFVLEEIFKMTGRKLSDYIEIKQLNPMYRLKFNDLEFLPSNNAKEMKKQIDHHFPGNESGYDKFLEQIQLQYEKMYDCLKMDYSNFSKLYCSNMLKALPYLKLGKSLYNNLGRFFKDEKLKLSFTFQAKYLGMSPWECPAAFTMIPYVEHRYGIYHVTGGLNKISLAMKKVIEELSGKVHLKTKVKQLILEKKTVKGLVLENGSKVYADEVIVNSDFAYSMSNLVEEGILKKYSKEKLKDKRYSCSTFMLYLGLDKKYDIPHHNIFFANDYRQNIQDIFHSTKLSDDMSIYIQNASVTDPTLAPEGHSTIYVLVPVPNNKSSIDWEKEKESFKNKVLERIVQKTEMKDFKAHIKVEKIITPADWQNNYNVYLGATFNLAHNLTQMLYFRPHNKYEELDNCYLVGGGTHPGSGLPTIYESGRISSELIMKKYKVAQQR</sequence>
<proteinExistence type="inferred from homology"/>
<comment type="caution">
    <text evidence="7">The sequence shown here is derived from an EMBL/GenBank/DDBJ whole genome shotgun (WGS) entry which is preliminary data.</text>
</comment>
<dbReference type="PANTHER" id="PTHR43734">
    <property type="entry name" value="PHYTOENE DESATURASE"/>
    <property type="match status" value="1"/>
</dbReference>
<dbReference type="Gene3D" id="3.50.50.60">
    <property type="entry name" value="FAD/NAD(P)-binding domain"/>
    <property type="match status" value="2"/>
</dbReference>
<dbReference type="Pfam" id="PF01593">
    <property type="entry name" value="Amino_oxidase"/>
    <property type="match status" value="1"/>
</dbReference>
<evidence type="ECO:0000256" key="3">
    <source>
        <dbReference type="ARBA" id="ARBA00022746"/>
    </source>
</evidence>
<evidence type="ECO:0000256" key="5">
    <source>
        <dbReference type="RuleBase" id="RU362075"/>
    </source>
</evidence>